<evidence type="ECO:0000313" key="14">
    <source>
        <dbReference type="Proteomes" id="UP000807504"/>
    </source>
</evidence>
<accession>A0A8T0ED12</accession>
<reference evidence="13" key="1">
    <citation type="journal article" date="2020" name="bioRxiv">
        <title>Chromosome-level reference genome of the European wasp spider Argiope bruennichi: a resource for studies on range expansion and evolutionary adaptation.</title>
        <authorList>
            <person name="Sheffer M.M."/>
            <person name="Hoppe A."/>
            <person name="Krehenwinkel H."/>
            <person name="Uhl G."/>
            <person name="Kuss A.W."/>
            <person name="Jensen L."/>
            <person name="Jensen C."/>
            <person name="Gillespie R.G."/>
            <person name="Hoff K.J."/>
            <person name="Prost S."/>
        </authorList>
    </citation>
    <scope>NUCLEOTIDE SEQUENCE</scope>
</reference>
<dbReference type="FunFam" id="3.30.70.330:FF:000031">
    <property type="entry name" value="Heterogeneous nuclear ribonucleoprotein h3 isoform"/>
    <property type="match status" value="1"/>
</dbReference>
<dbReference type="InterPro" id="IPR035979">
    <property type="entry name" value="RBD_domain_sf"/>
</dbReference>
<evidence type="ECO:0000256" key="3">
    <source>
        <dbReference type="ARBA" id="ARBA00022553"/>
    </source>
</evidence>
<comment type="caution">
    <text evidence="13">The sequence shown here is derived from an EMBL/GenBank/DDBJ whole genome shotgun (WGS) entry which is preliminary data.</text>
</comment>
<evidence type="ECO:0000259" key="12">
    <source>
        <dbReference type="PROSITE" id="PS50102"/>
    </source>
</evidence>
<dbReference type="InterPro" id="IPR050666">
    <property type="entry name" value="ESRP"/>
</dbReference>
<dbReference type="Pfam" id="PF00076">
    <property type="entry name" value="RRM_1"/>
    <property type="match status" value="3"/>
</dbReference>
<proteinExistence type="predicted"/>
<keyword evidence="9" id="KW-0539">Nucleus</keyword>
<feature type="region of interest" description="Disordered" evidence="11">
    <location>
        <begin position="376"/>
        <end position="427"/>
    </location>
</feature>
<dbReference type="GO" id="GO:0003723">
    <property type="term" value="F:RNA binding"/>
    <property type="evidence" value="ECO:0007669"/>
    <property type="project" value="UniProtKB-UniRule"/>
</dbReference>
<feature type="domain" description="RRM" evidence="12">
    <location>
        <begin position="10"/>
        <end position="89"/>
    </location>
</feature>
<dbReference type="PANTHER" id="PTHR13976">
    <property type="entry name" value="HETEROGENEOUS NUCLEAR RIBONUCLEOPROTEIN-RELATED"/>
    <property type="match status" value="1"/>
</dbReference>
<dbReference type="CDD" id="cd12503">
    <property type="entry name" value="RRM1_hnRNPH_GRSF1_like"/>
    <property type="match status" value="1"/>
</dbReference>
<keyword evidence="7 10" id="KW-0694">RNA-binding</keyword>
<dbReference type="InterPro" id="IPR012677">
    <property type="entry name" value="Nucleotide-bd_a/b_plait_sf"/>
</dbReference>
<dbReference type="GO" id="GO:0006397">
    <property type="term" value="P:mRNA processing"/>
    <property type="evidence" value="ECO:0007669"/>
    <property type="project" value="UniProtKB-KW"/>
</dbReference>
<dbReference type="CDD" id="cd12506">
    <property type="entry name" value="RRM3_hnRNPH_CRSF1_like"/>
    <property type="match status" value="1"/>
</dbReference>
<keyword evidence="5" id="KW-0677">Repeat</keyword>
<evidence type="ECO:0000256" key="10">
    <source>
        <dbReference type="PROSITE-ProRule" id="PRU00176"/>
    </source>
</evidence>
<dbReference type="Proteomes" id="UP000807504">
    <property type="component" value="Unassembled WGS sequence"/>
</dbReference>
<evidence type="ECO:0000256" key="7">
    <source>
        <dbReference type="ARBA" id="ARBA00022884"/>
    </source>
</evidence>
<dbReference type="EMBL" id="JABXBU010002228">
    <property type="protein sequence ID" value="KAF8770906.1"/>
    <property type="molecule type" value="Genomic_DNA"/>
</dbReference>
<evidence type="ECO:0000256" key="1">
    <source>
        <dbReference type="ARBA" id="ARBA00004123"/>
    </source>
</evidence>
<keyword evidence="8" id="KW-0007">Acetylation</keyword>
<dbReference type="GO" id="GO:0005634">
    <property type="term" value="C:nucleus"/>
    <property type="evidence" value="ECO:0007669"/>
    <property type="project" value="UniProtKB-SubCell"/>
</dbReference>
<keyword evidence="3" id="KW-0597">Phosphoprotein</keyword>
<sequence length="440" mass="49125">MTGENEDEGCVVRVRGLPWSATKEEIQKFFNGVNIKNGLDGIHMTLSREGRPSGEAYVEVEKEDDLTKALEKHNDHMGHRYIEVFKSKKSEMDWVIKRSGAHQEDSLNDGCVRLRGLPFGCSKEEISQFFSGLEIVPNGISLPTDYQGRSTGEAYVQFSSREIAEKAMGKHKEKIGHRYIEIFKSSLQEIRMAVGMSGSKMRPLIPNRPAPYDRSDRFGGMMNRYGMGRGGRNFRGFMDEEYNGFAGNYGNGYGGFGYGGGGFDGYGGRMNSPMNGRFGGNFGPVGGRSYGGTGHCVHMRGLPFRAIEQDIYDFFRPLNITPVNVRLRTDRSGRPSGEADVEFATHEDAVKAMTKDKANMQHRYIELFLNSSSKPMGAGPAPYGGAGGRYGDDKRSHLRTDDEIEESVTGRQQRDDKENDGSATERKTEFSVARYRIYML</sequence>
<dbReference type="SUPFAM" id="SSF54928">
    <property type="entry name" value="RNA-binding domain, RBD"/>
    <property type="match status" value="3"/>
</dbReference>
<evidence type="ECO:0000256" key="9">
    <source>
        <dbReference type="ARBA" id="ARBA00023242"/>
    </source>
</evidence>
<reference evidence="13" key="2">
    <citation type="submission" date="2020-06" db="EMBL/GenBank/DDBJ databases">
        <authorList>
            <person name="Sheffer M."/>
        </authorList>
    </citation>
    <scope>NUCLEOTIDE SEQUENCE</scope>
</reference>
<keyword evidence="2" id="KW-1017">Isopeptide bond</keyword>
<dbReference type="InterPro" id="IPR000504">
    <property type="entry name" value="RRM_dom"/>
</dbReference>
<name>A0A8T0ED12_ARGBR</name>
<dbReference type="SMART" id="SM00360">
    <property type="entry name" value="RRM"/>
    <property type="match status" value="3"/>
</dbReference>
<organism evidence="13 14">
    <name type="scientific">Argiope bruennichi</name>
    <name type="common">Wasp spider</name>
    <name type="synonym">Aranea bruennichi</name>
    <dbReference type="NCBI Taxonomy" id="94029"/>
    <lineage>
        <taxon>Eukaryota</taxon>
        <taxon>Metazoa</taxon>
        <taxon>Ecdysozoa</taxon>
        <taxon>Arthropoda</taxon>
        <taxon>Chelicerata</taxon>
        <taxon>Arachnida</taxon>
        <taxon>Araneae</taxon>
        <taxon>Araneomorphae</taxon>
        <taxon>Entelegynae</taxon>
        <taxon>Araneoidea</taxon>
        <taxon>Araneidae</taxon>
        <taxon>Argiope</taxon>
    </lineage>
</organism>
<evidence type="ECO:0000313" key="13">
    <source>
        <dbReference type="EMBL" id="KAF8770906.1"/>
    </source>
</evidence>
<keyword evidence="6" id="KW-0832">Ubl conjugation</keyword>
<feature type="domain" description="RRM" evidence="12">
    <location>
        <begin position="110"/>
        <end position="187"/>
    </location>
</feature>
<dbReference type="FunFam" id="3.30.70.330:FF:000131">
    <property type="entry name" value="Heterogeneous nuclear ribonucleoprotein h3 isoform"/>
    <property type="match status" value="1"/>
</dbReference>
<evidence type="ECO:0000256" key="11">
    <source>
        <dbReference type="SAM" id="MobiDB-lite"/>
    </source>
</evidence>
<dbReference type="AlphaFoldDB" id="A0A8T0ED12"/>
<comment type="subcellular location">
    <subcellularLocation>
        <location evidence="1">Nucleus</location>
    </subcellularLocation>
</comment>
<feature type="compositionally biased region" description="Basic and acidic residues" evidence="11">
    <location>
        <begin position="390"/>
        <end position="401"/>
    </location>
</feature>
<dbReference type="Gene3D" id="3.30.70.330">
    <property type="match status" value="3"/>
</dbReference>
<keyword evidence="13" id="KW-0687">Ribonucleoprotein</keyword>
<evidence type="ECO:0000256" key="8">
    <source>
        <dbReference type="ARBA" id="ARBA00022990"/>
    </source>
</evidence>
<evidence type="ECO:0000256" key="4">
    <source>
        <dbReference type="ARBA" id="ARBA00022664"/>
    </source>
</evidence>
<feature type="domain" description="RRM" evidence="12">
    <location>
        <begin position="295"/>
        <end position="374"/>
    </location>
</feature>
<feature type="compositionally biased region" description="Basic and acidic residues" evidence="11">
    <location>
        <begin position="412"/>
        <end position="427"/>
    </location>
</feature>
<dbReference type="PROSITE" id="PS50102">
    <property type="entry name" value="RRM"/>
    <property type="match status" value="3"/>
</dbReference>
<gene>
    <name evidence="13" type="ORF">HNY73_018383</name>
</gene>
<evidence type="ECO:0000256" key="5">
    <source>
        <dbReference type="ARBA" id="ARBA00022737"/>
    </source>
</evidence>
<protein>
    <submittedName>
        <fullName evidence="13">Heterogeneous nuclear ribonucleoprotein H like protein</fullName>
    </submittedName>
</protein>
<keyword evidence="4" id="KW-0507">mRNA processing</keyword>
<keyword evidence="14" id="KW-1185">Reference proteome</keyword>
<evidence type="ECO:0000256" key="6">
    <source>
        <dbReference type="ARBA" id="ARBA00022843"/>
    </source>
</evidence>
<evidence type="ECO:0000256" key="2">
    <source>
        <dbReference type="ARBA" id="ARBA00022499"/>
    </source>
</evidence>
<dbReference type="GO" id="GO:1990904">
    <property type="term" value="C:ribonucleoprotein complex"/>
    <property type="evidence" value="ECO:0007669"/>
    <property type="project" value="UniProtKB-KW"/>
</dbReference>